<evidence type="ECO:0000313" key="2">
    <source>
        <dbReference type="Proteomes" id="UP001141327"/>
    </source>
</evidence>
<dbReference type="Proteomes" id="UP001141327">
    <property type="component" value="Unassembled WGS sequence"/>
</dbReference>
<gene>
    <name evidence="1" type="ORF">PAPYR_8973</name>
</gene>
<name>A0ABQ8U9F5_9EUKA</name>
<reference evidence="1" key="1">
    <citation type="journal article" date="2022" name="bioRxiv">
        <title>Genomics of Preaxostyla Flagellates Illuminates Evolutionary Transitions and the Path Towards Mitochondrial Loss.</title>
        <authorList>
            <person name="Novak L.V.F."/>
            <person name="Treitli S.C."/>
            <person name="Pyrih J."/>
            <person name="Halakuc P."/>
            <person name="Pipaliya S.V."/>
            <person name="Vacek V."/>
            <person name="Brzon O."/>
            <person name="Soukal P."/>
            <person name="Eme L."/>
            <person name="Dacks J.B."/>
            <person name="Karnkowska A."/>
            <person name="Elias M."/>
            <person name="Hampl V."/>
        </authorList>
    </citation>
    <scope>NUCLEOTIDE SEQUENCE</scope>
    <source>
        <strain evidence="1">RCP-MX</strain>
    </source>
</reference>
<accession>A0ABQ8U9F5</accession>
<protein>
    <submittedName>
        <fullName evidence="1">Uncharacterized protein</fullName>
    </submittedName>
</protein>
<dbReference type="EMBL" id="JAPMOS010000087">
    <property type="protein sequence ID" value="KAJ4455952.1"/>
    <property type="molecule type" value="Genomic_DNA"/>
</dbReference>
<evidence type="ECO:0000313" key="1">
    <source>
        <dbReference type="EMBL" id="KAJ4455952.1"/>
    </source>
</evidence>
<keyword evidence="2" id="KW-1185">Reference proteome</keyword>
<comment type="caution">
    <text evidence="1">The sequence shown here is derived from an EMBL/GenBank/DDBJ whole genome shotgun (WGS) entry which is preliminary data.</text>
</comment>
<sequence length="537" mass="58690">MVRNAYFEHPLYVDGLVDLYEAPHYSAQIFWPATLSTSPESISWCDDAIHLRSLCDTAELVLLPVLRLFEINFLAPVDSPPGDEDSPCRAIRVSQRFFIDCFPPRWLPPLQLALRFAVGHHNGGASWLGADFVEHRLAATNLWSHCRHPFALRPTPHQLALSDALGGGGCMFCGVPAVATEVPAVVVRTPAIATTDVPRAGPMPAPAYLPALWEGIGPSLSLDTNAQGLYLLLRHPPAASSSTTTPTPQSITILGWLPTGLAVSLTPCGSFLRIYSPVSRDPTRDVQNLVLAGGRLAMYPSQHVPPVTFVDQERGGLLRASNELAAVGRHMYALWELKQCAAPLVAGGGDPTAAGGADPIEEPLQYAQYVPGIGHFAAVMQRARQPANIPTGPAQELWWSPNEDALRIQSIHVRFDDRTVVSLFPPASLPLPPVAIPPATAEVLLGRRPRCVGILADGRQVMVSLPRVGVRDPNLDGYIEMALEFAQWVHIPARVHLQHEVQKAESAVRFEAIQQVMHHTDVLLETHRMMYPDKRKR</sequence>
<organism evidence="1 2">
    <name type="scientific">Paratrimastix pyriformis</name>
    <dbReference type="NCBI Taxonomy" id="342808"/>
    <lineage>
        <taxon>Eukaryota</taxon>
        <taxon>Metamonada</taxon>
        <taxon>Preaxostyla</taxon>
        <taxon>Paratrimastigidae</taxon>
        <taxon>Paratrimastix</taxon>
    </lineage>
</organism>
<proteinExistence type="predicted"/>